<evidence type="ECO:0000313" key="2">
    <source>
        <dbReference type="Proteomes" id="UP001206483"/>
    </source>
</evidence>
<organism evidence="1 2">
    <name type="scientific">Kitasatospora paracochleata</name>
    <dbReference type="NCBI Taxonomy" id="58354"/>
    <lineage>
        <taxon>Bacteria</taxon>
        <taxon>Bacillati</taxon>
        <taxon>Actinomycetota</taxon>
        <taxon>Actinomycetes</taxon>
        <taxon>Kitasatosporales</taxon>
        <taxon>Streptomycetaceae</taxon>
        <taxon>Kitasatospora</taxon>
    </lineage>
</organism>
<comment type="caution">
    <text evidence="1">The sequence shown here is derived from an EMBL/GenBank/DDBJ whole genome shotgun (WGS) entry which is preliminary data.</text>
</comment>
<reference evidence="1 2" key="1">
    <citation type="submission" date="2022-06" db="EMBL/GenBank/DDBJ databases">
        <title>Sequencing the genomes of 1000 actinobacteria strains.</title>
        <authorList>
            <person name="Klenk H.-P."/>
        </authorList>
    </citation>
    <scope>NUCLEOTIDE SEQUENCE [LARGE SCALE GENOMIC DNA]</scope>
    <source>
        <strain evidence="1 2">DSM 41656</strain>
    </source>
</reference>
<proteinExistence type="predicted"/>
<keyword evidence="2" id="KW-1185">Reference proteome</keyword>
<protein>
    <submittedName>
        <fullName evidence="1">Thioredoxin-like negative regulator of GroEL</fullName>
    </submittedName>
</protein>
<accession>A0ABT1JAA4</accession>
<dbReference type="EMBL" id="JAMZDX010000008">
    <property type="protein sequence ID" value="MCP2313993.1"/>
    <property type="molecule type" value="Genomic_DNA"/>
</dbReference>
<name>A0ABT1JAA4_9ACTN</name>
<dbReference type="Gene3D" id="1.25.40.10">
    <property type="entry name" value="Tetratricopeptide repeat domain"/>
    <property type="match status" value="1"/>
</dbReference>
<evidence type="ECO:0000313" key="1">
    <source>
        <dbReference type="EMBL" id="MCP2313993.1"/>
    </source>
</evidence>
<dbReference type="SUPFAM" id="SSF48452">
    <property type="entry name" value="TPR-like"/>
    <property type="match status" value="1"/>
</dbReference>
<dbReference type="Proteomes" id="UP001206483">
    <property type="component" value="Unassembled WGS sequence"/>
</dbReference>
<gene>
    <name evidence="1" type="ORF">FHR36_007192</name>
</gene>
<dbReference type="RefSeq" id="WP_253804318.1">
    <property type="nucleotide sequence ID" value="NZ_BAAAUB010000104.1"/>
</dbReference>
<sequence length="266" mass="28748">MGLIATTRERQGRTDDAIALLRTGSTTLVNHRNQLAALLSRHGRIDELREAAASDDSGYAVQRLATWLEESGDVEGAIAAYRQTGRPVAEDPNSAFALAQLLARHGRGDQAIDVMRTLAADRNGEDWILHTLADLCLDHNRPADGLAFLDALAAARGGEEEWDLYRIRLPLIAARDGIDEAIAQARVHPESGSSYAAWDLADLLAGAGRTKAAVTVLRQHASGNSHALAGYLIDLDRIDDALAVLQRPRPQPPAAHTYGPWHNGVR</sequence>
<dbReference type="InterPro" id="IPR011990">
    <property type="entry name" value="TPR-like_helical_dom_sf"/>
</dbReference>